<name>A0A9R1X7Q7_LACSA</name>
<protein>
    <submittedName>
        <fullName evidence="2">Uncharacterized protein</fullName>
    </submittedName>
</protein>
<comment type="caution">
    <text evidence="2">The sequence shown here is derived from an EMBL/GenBank/DDBJ whole genome shotgun (WGS) entry which is preliminary data.</text>
</comment>
<evidence type="ECO:0000256" key="1">
    <source>
        <dbReference type="SAM" id="MobiDB-lite"/>
    </source>
</evidence>
<proteinExistence type="predicted"/>
<evidence type="ECO:0000313" key="2">
    <source>
        <dbReference type="EMBL" id="KAJ0201864.1"/>
    </source>
</evidence>
<feature type="region of interest" description="Disordered" evidence="1">
    <location>
        <begin position="53"/>
        <end position="97"/>
    </location>
</feature>
<organism evidence="2 3">
    <name type="scientific">Lactuca sativa</name>
    <name type="common">Garden lettuce</name>
    <dbReference type="NCBI Taxonomy" id="4236"/>
    <lineage>
        <taxon>Eukaryota</taxon>
        <taxon>Viridiplantae</taxon>
        <taxon>Streptophyta</taxon>
        <taxon>Embryophyta</taxon>
        <taxon>Tracheophyta</taxon>
        <taxon>Spermatophyta</taxon>
        <taxon>Magnoliopsida</taxon>
        <taxon>eudicotyledons</taxon>
        <taxon>Gunneridae</taxon>
        <taxon>Pentapetalae</taxon>
        <taxon>asterids</taxon>
        <taxon>campanulids</taxon>
        <taxon>Asterales</taxon>
        <taxon>Asteraceae</taxon>
        <taxon>Cichorioideae</taxon>
        <taxon>Cichorieae</taxon>
        <taxon>Lactucinae</taxon>
        <taxon>Lactuca</taxon>
    </lineage>
</organism>
<dbReference type="Proteomes" id="UP000235145">
    <property type="component" value="Unassembled WGS sequence"/>
</dbReference>
<dbReference type="AlphaFoldDB" id="A0A9R1X7Q7"/>
<dbReference type="EMBL" id="NBSK02000006">
    <property type="protein sequence ID" value="KAJ0201864.1"/>
    <property type="molecule type" value="Genomic_DNA"/>
</dbReference>
<keyword evidence="3" id="KW-1185">Reference proteome</keyword>
<accession>A0A9R1X7Q7</accession>
<reference evidence="2 3" key="1">
    <citation type="journal article" date="2017" name="Nat. Commun.">
        <title>Genome assembly with in vitro proximity ligation data and whole-genome triplication in lettuce.</title>
        <authorList>
            <person name="Reyes-Chin-Wo S."/>
            <person name="Wang Z."/>
            <person name="Yang X."/>
            <person name="Kozik A."/>
            <person name="Arikit S."/>
            <person name="Song C."/>
            <person name="Xia L."/>
            <person name="Froenicke L."/>
            <person name="Lavelle D.O."/>
            <person name="Truco M.J."/>
            <person name="Xia R."/>
            <person name="Zhu S."/>
            <person name="Xu C."/>
            <person name="Xu H."/>
            <person name="Xu X."/>
            <person name="Cox K."/>
            <person name="Korf I."/>
            <person name="Meyers B.C."/>
            <person name="Michelmore R.W."/>
        </authorList>
    </citation>
    <scope>NUCLEOTIDE SEQUENCE [LARGE SCALE GENOMIC DNA]</scope>
    <source>
        <strain evidence="3">cv. Salinas</strain>
        <tissue evidence="2">Seedlings</tissue>
    </source>
</reference>
<evidence type="ECO:0000313" key="3">
    <source>
        <dbReference type="Proteomes" id="UP000235145"/>
    </source>
</evidence>
<sequence>MCIIDLYNAPLYPYSITLFLNYITRFGMASKMAVKRPTYQNPTSIQIINRTQTQAATPTPITTPTRTRTRTPIPTPTPSLTLTKTPTPTPTPTTTRKSICRDHTYRDDKRRFYILSIETTCRTDEALGHAGPVLSGNVIR</sequence>
<gene>
    <name evidence="2" type="ORF">LSAT_V11C600318630</name>
</gene>